<reference evidence="11" key="1">
    <citation type="submission" date="2012-09" db="EMBL/GenBank/DDBJ databases">
        <title>Genome Sequence of alkane-degrading Bacterium Alcanivorax balearicus MACL04.</title>
        <authorList>
            <person name="Lai Q."/>
            <person name="Shao Z."/>
        </authorList>
    </citation>
    <scope>NUCLEOTIDE SEQUENCE</scope>
    <source>
        <strain evidence="11">MACL04</strain>
    </source>
</reference>
<keyword evidence="8" id="KW-0408">Iron</keyword>
<evidence type="ECO:0000256" key="2">
    <source>
        <dbReference type="ARBA" id="ARBA00004063"/>
    </source>
</evidence>
<name>A0ABT2QTI5_9GAMM</name>
<comment type="subunit">
    <text evidence="4">Homodimer.</text>
</comment>
<keyword evidence="6" id="KW-0223">Dioxygenase</keyword>
<evidence type="ECO:0000256" key="9">
    <source>
        <dbReference type="ARBA" id="ARBA00049228"/>
    </source>
</evidence>
<comment type="caution">
    <text evidence="11">The sequence shown here is derived from an EMBL/GenBank/DDBJ whole genome shotgun (WGS) entry which is preliminary data.</text>
</comment>
<dbReference type="EMBL" id="ARXS01000001">
    <property type="protein sequence ID" value="MCU5780843.1"/>
    <property type="molecule type" value="Genomic_DNA"/>
</dbReference>
<keyword evidence="5" id="KW-0479">Metal-binding</keyword>
<dbReference type="EC" id="1.14.11.55" evidence="10"/>
<sequence>MVKGDAGQGPLSADQLERFERQGFLFEPGFLNAGEVAALRREMSSLMNTPSFRGRPFTITEPDSREIRSLFAVHFLSRRFRQLAEDPRLIGRARQILGGEPYVHQSRINYKPGFKGKGFNWHSDFETWHAEDGMPAMHAVSASIVLTNNHMFNGPLMLIPGSHKVFVPCFGETPENHHEQSLKRQEIGVPGEAVLAELIRRHGIKAPTGAAGGLLLFDCNTLHGSNANMSPDPRSNVFFVYNRRDNRCRAPFAARRRRPEFLAHHPDREWTPGL</sequence>
<evidence type="ECO:0000256" key="6">
    <source>
        <dbReference type="ARBA" id="ARBA00022964"/>
    </source>
</evidence>
<accession>A0ABT2QTI5</accession>
<dbReference type="Proteomes" id="UP001064106">
    <property type="component" value="Unassembled WGS sequence"/>
</dbReference>
<evidence type="ECO:0000313" key="12">
    <source>
        <dbReference type="Proteomes" id="UP001064106"/>
    </source>
</evidence>
<dbReference type="InterPro" id="IPR008775">
    <property type="entry name" value="Phytyl_CoA_dOase-like"/>
</dbReference>
<evidence type="ECO:0000256" key="10">
    <source>
        <dbReference type="NCBIfam" id="TIGR02408"/>
    </source>
</evidence>
<evidence type="ECO:0000256" key="8">
    <source>
        <dbReference type="ARBA" id="ARBA00023004"/>
    </source>
</evidence>
<evidence type="ECO:0000256" key="5">
    <source>
        <dbReference type="ARBA" id="ARBA00022723"/>
    </source>
</evidence>
<dbReference type="Gene3D" id="2.60.120.620">
    <property type="entry name" value="q2cbj1_9rhob like domain"/>
    <property type="match status" value="1"/>
</dbReference>
<evidence type="ECO:0000313" key="11">
    <source>
        <dbReference type="EMBL" id="MCU5780843.1"/>
    </source>
</evidence>
<dbReference type="NCBIfam" id="TIGR02408">
    <property type="entry name" value="ectoine_ThpD"/>
    <property type="match status" value="1"/>
</dbReference>
<keyword evidence="12" id="KW-1185">Reference proteome</keyword>
<dbReference type="InterPro" id="IPR012774">
    <property type="entry name" value="EctD"/>
</dbReference>
<dbReference type="PANTHER" id="PTHR20883">
    <property type="entry name" value="PHYTANOYL-COA DIOXYGENASE DOMAIN CONTAINING 1"/>
    <property type="match status" value="1"/>
</dbReference>
<evidence type="ECO:0000256" key="3">
    <source>
        <dbReference type="ARBA" id="ARBA00007851"/>
    </source>
</evidence>
<evidence type="ECO:0000256" key="4">
    <source>
        <dbReference type="ARBA" id="ARBA00011738"/>
    </source>
</evidence>
<protein>
    <recommendedName>
        <fullName evidence="10">Ectoine hydroxylase</fullName>
        <ecNumber evidence="10">1.14.11.55</ecNumber>
    </recommendedName>
</protein>
<comment type="cofactor">
    <cofactor evidence="1">
        <name>Fe(2+)</name>
        <dbReference type="ChEBI" id="CHEBI:29033"/>
    </cofactor>
</comment>
<keyword evidence="7" id="KW-0560">Oxidoreductase</keyword>
<gene>
    <name evidence="11" type="ORF">MA04_00143</name>
</gene>
<evidence type="ECO:0000256" key="1">
    <source>
        <dbReference type="ARBA" id="ARBA00001954"/>
    </source>
</evidence>
<comment type="function">
    <text evidence="2">Involved in the biosynthesis of 5-hydroxyectoine, called compatible solute, which helps organisms to survive extreme osmotic stress by acting as a highly soluble organic osmolyte. Catalyzes the 2-oxoglutarate-dependent selective hydroxylation of L-ectoine to yield (4S,5S)-5-hydroxyectoine.</text>
</comment>
<dbReference type="PANTHER" id="PTHR20883:SF48">
    <property type="entry name" value="ECTOINE DIOXYGENASE"/>
    <property type="match status" value="1"/>
</dbReference>
<dbReference type="Pfam" id="PF05721">
    <property type="entry name" value="PhyH"/>
    <property type="match status" value="1"/>
</dbReference>
<comment type="similarity">
    <text evidence="3">Belongs to the PhyH family. EctD subfamily.</text>
</comment>
<organism evidence="11 12">
    <name type="scientific">Alloalcanivorax balearicus MACL04</name>
    <dbReference type="NCBI Taxonomy" id="1177182"/>
    <lineage>
        <taxon>Bacteria</taxon>
        <taxon>Pseudomonadati</taxon>
        <taxon>Pseudomonadota</taxon>
        <taxon>Gammaproteobacteria</taxon>
        <taxon>Oceanospirillales</taxon>
        <taxon>Alcanivoracaceae</taxon>
        <taxon>Alloalcanivorax</taxon>
    </lineage>
</organism>
<comment type="catalytic activity">
    <reaction evidence="9">
        <text>L-ectoine + 2-oxoglutarate + O2 = 5-hydroxyectoine + succinate + CO2</text>
        <dbReference type="Rhea" id="RHEA:45740"/>
        <dbReference type="ChEBI" id="CHEBI:15379"/>
        <dbReference type="ChEBI" id="CHEBI:16526"/>
        <dbReference type="ChEBI" id="CHEBI:16810"/>
        <dbReference type="ChEBI" id="CHEBI:30031"/>
        <dbReference type="ChEBI" id="CHEBI:58515"/>
        <dbReference type="ChEBI" id="CHEBI:85413"/>
        <dbReference type="EC" id="1.14.11.55"/>
    </reaction>
</comment>
<proteinExistence type="inferred from homology"/>
<dbReference type="SUPFAM" id="SSF51197">
    <property type="entry name" value="Clavaminate synthase-like"/>
    <property type="match status" value="1"/>
</dbReference>
<evidence type="ECO:0000256" key="7">
    <source>
        <dbReference type="ARBA" id="ARBA00023002"/>
    </source>
</evidence>